<feature type="region of interest" description="Disordered" evidence="1">
    <location>
        <begin position="1"/>
        <end position="333"/>
    </location>
</feature>
<feature type="region of interest" description="Disordered" evidence="1">
    <location>
        <begin position="650"/>
        <end position="758"/>
    </location>
</feature>
<evidence type="ECO:0000256" key="1">
    <source>
        <dbReference type="SAM" id="MobiDB-lite"/>
    </source>
</evidence>
<feature type="compositionally biased region" description="Low complexity" evidence="1">
    <location>
        <begin position="820"/>
        <end position="832"/>
    </location>
</feature>
<protein>
    <recommendedName>
        <fullName evidence="4">Proteophosphoglycan ppg4</fullName>
    </recommendedName>
</protein>
<evidence type="ECO:0000313" key="3">
    <source>
        <dbReference type="Proteomes" id="UP001342314"/>
    </source>
</evidence>
<dbReference type="PANTHER" id="PTHR28241:SF1">
    <property type="entry name" value="MITOCHONDRIAL IMPORT PROTEIN 1"/>
    <property type="match status" value="1"/>
</dbReference>
<keyword evidence="3" id="KW-1185">Reference proteome</keyword>
<dbReference type="Pfam" id="PF08219">
    <property type="entry name" value="TOM13"/>
    <property type="match status" value="1"/>
</dbReference>
<feature type="compositionally biased region" description="Low complexity" evidence="1">
    <location>
        <begin position="19"/>
        <end position="29"/>
    </location>
</feature>
<proteinExistence type="predicted"/>
<evidence type="ECO:0008006" key="4">
    <source>
        <dbReference type="Google" id="ProtNLM"/>
    </source>
</evidence>
<comment type="caution">
    <text evidence="2">The sequence shown here is derived from an EMBL/GenBank/DDBJ whole genome shotgun (WGS) entry which is preliminary data.</text>
</comment>
<feature type="region of interest" description="Disordered" evidence="1">
    <location>
        <begin position="592"/>
        <end position="614"/>
    </location>
</feature>
<feature type="compositionally biased region" description="Pro residues" evidence="1">
    <location>
        <begin position="1"/>
        <end position="18"/>
    </location>
</feature>
<feature type="region of interest" description="Disordered" evidence="1">
    <location>
        <begin position="820"/>
        <end position="877"/>
    </location>
</feature>
<dbReference type="InterPro" id="IPR013262">
    <property type="entry name" value="OMP_MIM1/TOM13_mt"/>
</dbReference>
<feature type="region of interest" description="Disordered" evidence="1">
    <location>
        <begin position="487"/>
        <end position="513"/>
    </location>
</feature>
<dbReference type="Proteomes" id="UP001342314">
    <property type="component" value="Unassembled WGS sequence"/>
</dbReference>
<dbReference type="AlphaFoldDB" id="A0AAV5GCU7"/>
<sequence>MAAPPPPPDAPAPLPSPLAFPALASDPEAAPAPPAPAPATSQPGISYAKASASSLPPSTLPTGTSLPPAPSTSRERLQPSQNGRDSPYARPPGAGANGHGGVPQSGWVRTKKKSAGREGAAKGAHQANGKGADGAAQQGQAQGRPRTVPGMPPSMIPAPASGKKGSHSRTPSSSAPAAAPAAPADPNAPPAIGKKRRQSLRKVLPPTSSKLSPFAASFEFAPRASTGSSSSSSSDEAPPAAAAANGSLLSASEQRDVRDTVASAGAQGDEFRAKSLAQADAEGAAEASAPHAGAQSASPNKPTAVSGAEEAPRGGVEGEKATLEPEQAPREARPLGAFLAQAFEQASGEFAPLVVPAQNEATAADKASHFAGATEVRQIRGAVQESPVADVAWREKRGWWQDGFDYDAEHALGASAAAEPAKAAPVPVAAVEPAQADKYEPLLHFPPWKPSAASDVSVQPTAREAVAPEEVTPLSAYLGSAFSDRAQAQRDVPTSVEEVVTSSSSSAPAAPPASAPLASFLSSSFSTSQSGWTAFESVDEVRAEALARNGPGAVPASEIPTSAEAVAAQPTLDDVLDVDGIEDGKVVEGKKRGWWSDDFDGGEGKDKRTELFSSGEKRAIRETVATAGAQGDEFRSKSLAQADAEGADAVAGTSASAQSARVSKPQGLSGAREEDGESAQQQAQRPGTPLGQYLGQAFSAEPTPSSEFPPELPAAATASSSTSTSSSTPKPAPAPAAPRSASASPPPPPPGGSNSADSAPSLTLALASAWHTAPWSRKIWAVIASLAINVGLPFVNGVMLGFGELFARNVIGVRLGWPLSSSSAPAQQQQPQRANTSGLGLRAAGSGPSPNVGRDVPGHAAAKTAAEAAGEAVREAA</sequence>
<feature type="compositionally biased region" description="Basic and acidic residues" evidence="1">
    <location>
        <begin position="602"/>
        <end position="614"/>
    </location>
</feature>
<organism evidence="2 3">
    <name type="scientific">Rhodotorula paludigena</name>
    <dbReference type="NCBI Taxonomy" id="86838"/>
    <lineage>
        <taxon>Eukaryota</taxon>
        <taxon>Fungi</taxon>
        <taxon>Dikarya</taxon>
        <taxon>Basidiomycota</taxon>
        <taxon>Pucciniomycotina</taxon>
        <taxon>Microbotryomycetes</taxon>
        <taxon>Sporidiobolales</taxon>
        <taxon>Sporidiobolaceae</taxon>
        <taxon>Rhodotorula</taxon>
    </lineage>
</organism>
<dbReference type="GO" id="GO:0045040">
    <property type="term" value="P:protein insertion into mitochondrial outer membrane"/>
    <property type="evidence" value="ECO:0007669"/>
    <property type="project" value="TreeGrafter"/>
</dbReference>
<feature type="compositionally biased region" description="Low complexity" evidence="1">
    <location>
        <begin position="224"/>
        <end position="252"/>
    </location>
</feature>
<feature type="compositionally biased region" description="Low complexity" evidence="1">
    <location>
        <begin position="277"/>
        <end position="299"/>
    </location>
</feature>
<accession>A0AAV5GCU7</accession>
<feature type="compositionally biased region" description="Low complexity" evidence="1">
    <location>
        <begin position="860"/>
        <end position="871"/>
    </location>
</feature>
<evidence type="ECO:0000313" key="2">
    <source>
        <dbReference type="EMBL" id="GJN87565.1"/>
    </source>
</evidence>
<dbReference type="GO" id="GO:0070096">
    <property type="term" value="P:mitochondrial outer membrane translocase complex assembly"/>
    <property type="evidence" value="ECO:0007669"/>
    <property type="project" value="TreeGrafter"/>
</dbReference>
<feature type="compositionally biased region" description="Low complexity" evidence="1">
    <location>
        <begin position="50"/>
        <end position="66"/>
    </location>
</feature>
<gene>
    <name evidence="2" type="ORF">Rhopal_000519-T1</name>
</gene>
<feature type="compositionally biased region" description="Low complexity" evidence="1">
    <location>
        <begin position="171"/>
        <end position="185"/>
    </location>
</feature>
<feature type="compositionally biased region" description="Basic and acidic residues" evidence="1">
    <location>
        <begin position="310"/>
        <end position="333"/>
    </location>
</feature>
<feature type="compositionally biased region" description="Low complexity" evidence="1">
    <location>
        <begin position="713"/>
        <end position="729"/>
    </location>
</feature>
<dbReference type="GO" id="GO:0005741">
    <property type="term" value="C:mitochondrial outer membrane"/>
    <property type="evidence" value="ECO:0007669"/>
    <property type="project" value="InterPro"/>
</dbReference>
<feature type="compositionally biased region" description="Low complexity" evidence="1">
    <location>
        <begin position="126"/>
        <end position="143"/>
    </location>
</feature>
<reference evidence="2 3" key="1">
    <citation type="submission" date="2021-12" db="EMBL/GenBank/DDBJ databases">
        <title>High titer production of polyol ester of fatty acids by Rhodotorula paludigena BS15 towards product separation-free biomass refinery.</title>
        <authorList>
            <person name="Mano J."/>
            <person name="Ono H."/>
            <person name="Tanaka T."/>
            <person name="Naito K."/>
            <person name="Sushida H."/>
            <person name="Ike M."/>
            <person name="Tokuyasu K."/>
            <person name="Kitaoka M."/>
        </authorList>
    </citation>
    <scope>NUCLEOTIDE SEQUENCE [LARGE SCALE GENOMIC DNA]</scope>
    <source>
        <strain evidence="2 3">BS15</strain>
    </source>
</reference>
<name>A0AAV5GCU7_9BASI</name>
<dbReference type="PANTHER" id="PTHR28241">
    <property type="entry name" value="MITOCHONDRIAL IMPORT PROTEIN 1"/>
    <property type="match status" value="1"/>
</dbReference>
<dbReference type="EMBL" id="BQKY01000001">
    <property type="protein sequence ID" value="GJN87565.1"/>
    <property type="molecule type" value="Genomic_DNA"/>
</dbReference>